<evidence type="ECO:0000313" key="2">
    <source>
        <dbReference type="EMBL" id="ORW32843.1"/>
    </source>
</evidence>
<reference evidence="3" key="2">
    <citation type="submission" date="2016-01" db="EMBL/GenBank/DDBJ databases">
        <authorList>
            <person name="Oliw E.H."/>
        </authorList>
    </citation>
    <scope>NUCLEOTIDE SEQUENCE</scope>
    <source>
        <strain evidence="3">IEC33</strain>
    </source>
</reference>
<keyword evidence="5" id="KW-1185">Reference proteome</keyword>
<proteinExistence type="predicted"/>
<reference evidence="4 5" key="1">
    <citation type="journal article" date="2015" name="Emerg. Microbes Infect.">
        <title>Characterization of 17 strains belonging to the Mycobacterium simiae complex and description of Mycobacterium paraense sp. nov.</title>
        <authorList>
            <person name="Fusco da Costa A.R."/>
            <person name="Fedrizzi T."/>
            <person name="Lopes M.L."/>
            <person name="Pecorari M."/>
            <person name="Oliveira da Costa W.L."/>
            <person name="Giacobazzi E."/>
            <person name="da Costa Bahia J.R."/>
            <person name="De Sanctis V."/>
            <person name="Batista Lima K.V."/>
            <person name="Bertorelli R."/>
            <person name="Grottola A."/>
            <person name="Fabio A."/>
            <person name="Mariottini A."/>
            <person name="Ferretti P."/>
            <person name="Di Leva F."/>
            <person name="Fregni Serpini G."/>
            <person name="Tagliazucchi S."/>
            <person name="Rumpianesi F."/>
            <person name="Jousson O."/>
            <person name="Segata N."/>
            <person name="Tortoli E."/>
        </authorList>
    </citation>
    <scope>NUCLEOTIDE SEQUENCE [LARGE SCALE GENOMIC DNA]</scope>
    <source>
        <strain evidence="2 5">FI-07156</strain>
        <strain evidence="3 4">IEC33</strain>
    </source>
</reference>
<gene>
    <name evidence="3" type="ORF">AWB90_17800</name>
    <name evidence="2" type="ORF">AWB91_10225</name>
</gene>
<evidence type="ECO:0000256" key="1">
    <source>
        <dbReference type="SAM" id="Phobius"/>
    </source>
</evidence>
<keyword evidence="1" id="KW-0472">Membrane</keyword>
<keyword evidence="1" id="KW-1133">Transmembrane helix</keyword>
<keyword evidence="1" id="KW-0812">Transmembrane</keyword>
<dbReference type="Proteomes" id="UP000193801">
    <property type="component" value="Unassembled WGS sequence"/>
</dbReference>
<name>A0A1X2A6X2_9MYCO</name>
<evidence type="ECO:0000313" key="4">
    <source>
        <dbReference type="Proteomes" id="UP000193285"/>
    </source>
</evidence>
<evidence type="ECO:0000313" key="5">
    <source>
        <dbReference type="Proteomes" id="UP000193801"/>
    </source>
</evidence>
<feature type="transmembrane region" description="Helical" evidence="1">
    <location>
        <begin position="20"/>
        <end position="43"/>
    </location>
</feature>
<sequence>MLGVVIWDAVAAAVTGRRSWLPGLPAVLLGIGLMVVVGGNAAASRAPLFALVGDRIWWPADPTRPEGSRP</sequence>
<reference evidence="2" key="3">
    <citation type="submission" date="2016-01" db="EMBL/GenBank/DDBJ databases">
        <authorList>
            <person name="Ana R.F.D.C."/>
            <person name="Tarcisio F."/>
            <person name="Maria L.L."/>
            <person name="Monica P."/>
            <person name="Wana L.O.D.C."/>
            <person name="Elisabetta G."/>
            <person name="Jeann R.D.C.B."/>
            <person name="Veronica D.S."/>
            <person name="Karla V.B.L."/>
            <person name="Roberto B."/>
            <person name="Antonella G."/>
            <person name="Anna F."/>
            <person name="Alessandro M."/>
            <person name="Pamela F."/>
            <person name="Francesca D.L."/>
            <person name="Giulia F.S."/>
            <person name="Sara T."/>
            <person name="Fabio R."/>
            <person name="Olivier J."/>
            <person name="Nicola S."/>
            <person name="Enrico T."/>
        </authorList>
    </citation>
    <scope>NUCLEOTIDE SEQUENCE</scope>
    <source>
        <strain evidence="2">FI-07156</strain>
    </source>
</reference>
<dbReference type="EMBL" id="LQPN01000059">
    <property type="protein sequence ID" value="ORW43019.1"/>
    <property type="molecule type" value="Genomic_DNA"/>
</dbReference>
<dbReference type="EMBL" id="LQPK01000006">
    <property type="protein sequence ID" value="ORW32843.1"/>
    <property type="molecule type" value="Genomic_DNA"/>
</dbReference>
<dbReference type="AlphaFoldDB" id="A0A1X2A6X2"/>
<evidence type="ECO:0000313" key="3">
    <source>
        <dbReference type="EMBL" id="ORW43019.1"/>
    </source>
</evidence>
<dbReference type="STRING" id="767916.AWB91_10225"/>
<accession>A0A1X2A6X2</accession>
<dbReference type="RefSeq" id="WP_085093791.1">
    <property type="nucleotide sequence ID" value="NZ_JACKVQ010000006.1"/>
</dbReference>
<protein>
    <submittedName>
        <fullName evidence="3">Uncharacterized protein</fullName>
    </submittedName>
</protein>
<organism evidence="3 4">
    <name type="scientific">Mycobacterium paraense</name>
    <dbReference type="NCBI Taxonomy" id="767916"/>
    <lineage>
        <taxon>Bacteria</taxon>
        <taxon>Bacillati</taxon>
        <taxon>Actinomycetota</taxon>
        <taxon>Actinomycetes</taxon>
        <taxon>Mycobacteriales</taxon>
        <taxon>Mycobacteriaceae</taxon>
        <taxon>Mycobacterium</taxon>
        <taxon>Mycobacterium simiae complex</taxon>
    </lineage>
</organism>
<comment type="caution">
    <text evidence="3">The sequence shown here is derived from an EMBL/GenBank/DDBJ whole genome shotgun (WGS) entry which is preliminary data.</text>
</comment>
<dbReference type="Proteomes" id="UP000193285">
    <property type="component" value="Unassembled WGS sequence"/>
</dbReference>